<accession>A0A2J7Q8S0</accession>
<dbReference type="GO" id="GO:0030154">
    <property type="term" value="P:cell differentiation"/>
    <property type="evidence" value="ECO:0007669"/>
    <property type="project" value="TreeGrafter"/>
</dbReference>
<evidence type="ECO:0000256" key="1">
    <source>
        <dbReference type="ARBA" id="ARBA00004123"/>
    </source>
</evidence>
<keyword evidence="5" id="KW-0539">Nucleus</keyword>
<comment type="caution">
    <text evidence="7">The sequence shown here is derived from an EMBL/GenBank/DDBJ whole genome shotgun (WGS) entry which is preliminary data.</text>
</comment>
<dbReference type="PANTHER" id="PTHR11723">
    <property type="entry name" value="DNA-BINDING PROTEIN INHIBITOR"/>
    <property type="match status" value="1"/>
</dbReference>
<reference evidence="7 8" key="1">
    <citation type="submission" date="2017-12" db="EMBL/GenBank/DDBJ databases">
        <title>Hemimetabolous genomes reveal molecular basis of termite eusociality.</title>
        <authorList>
            <person name="Harrison M.C."/>
            <person name="Jongepier E."/>
            <person name="Robertson H.M."/>
            <person name="Arning N."/>
            <person name="Bitard-Feildel T."/>
            <person name="Chao H."/>
            <person name="Childers C.P."/>
            <person name="Dinh H."/>
            <person name="Doddapaneni H."/>
            <person name="Dugan S."/>
            <person name="Gowin J."/>
            <person name="Greiner C."/>
            <person name="Han Y."/>
            <person name="Hu H."/>
            <person name="Hughes D.S.T."/>
            <person name="Huylmans A.-K."/>
            <person name="Kemena C."/>
            <person name="Kremer L.P.M."/>
            <person name="Lee S.L."/>
            <person name="Lopez-Ezquerra A."/>
            <person name="Mallet L."/>
            <person name="Monroy-Kuhn J.M."/>
            <person name="Moser A."/>
            <person name="Murali S.C."/>
            <person name="Muzny D.M."/>
            <person name="Otani S."/>
            <person name="Piulachs M.-D."/>
            <person name="Poelchau M."/>
            <person name="Qu J."/>
            <person name="Schaub F."/>
            <person name="Wada-Katsumata A."/>
            <person name="Worley K.C."/>
            <person name="Xie Q."/>
            <person name="Ylla G."/>
            <person name="Poulsen M."/>
            <person name="Gibbs R.A."/>
            <person name="Schal C."/>
            <person name="Richards S."/>
            <person name="Belles X."/>
            <person name="Korb J."/>
            <person name="Bornberg-Bauer E."/>
        </authorList>
    </citation>
    <scope>NUCLEOTIDE SEQUENCE [LARGE SCALE GENOMIC DNA]</scope>
    <source>
        <tissue evidence="7">Whole body</tissue>
    </source>
</reference>
<organism evidence="7 8">
    <name type="scientific">Cryptotermes secundus</name>
    <dbReference type="NCBI Taxonomy" id="105785"/>
    <lineage>
        <taxon>Eukaryota</taxon>
        <taxon>Metazoa</taxon>
        <taxon>Ecdysozoa</taxon>
        <taxon>Arthropoda</taxon>
        <taxon>Hexapoda</taxon>
        <taxon>Insecta</taxon>
        <taxon>Pterygota</taxon>
        <taxon>Neoptera</taxon>
        <taxon>Polyneoptera</taxon>
        <taxon>Dictyoptera</taxon>
        <taxon>Blattodea</taxon>
        <taxon>Blattoidea</taxon>
        <taxon>Termitoidae</taxon>
        <taxon>Kalotermitidae</taxon>
        <taxon>Cryptotermitinae</taxon>
        <taxon>Cryptotermes</taxon>
    </lineage>
</organism>
<name>A0A2J7Q8S0_9NEOP</name>
<keyword evidence="2" id="KW-0678">Repressor</keyword>
<dbReference type="SUPFAM" id="SSF47459">
    <property type="entry name" value="HLH, helix-loop-helix DNA-binding domain"/>
    <property type="match status" value="1"/>
</dbReference>
<proteinExistence type="predicted"/>
<evidence type="ECO:0000256" key="2">
    <source>
        <dbReference type="ARBA" id="ARBA00022491"/>
    </source>
</evidence>
<dbReference type="InterPro" id="IPR026052">
    <property type="entry name" value="DNA-bd_prot-inh"/>
</dbReference>
<dbReference type="GO" id="GO:0000122">
    <property type="term" value="P:negative regulation of transcription by RNA polymerase II"/>
    <property type="evidence" value="ECO:0007669"/>
    <property type="project" value="InterPro"/>
</dbReference>
<dbReference type="GO" id="GO:0005737">
    <property type="term" value="C:cytoplasm"/>
    <property type="evidence" value="ECO:0007669"/>
    <property type="project" value="InterPro"/>
</dbReference>
<dbReference type="InterPro" id="IPR011598">
    <property type="entry name" value="bHLH_dom"/>
</dbReference>
<protein>
    <recommendedName>
        <fullName evidence="6">BHLH domain-containing protein</fullName>
    </recommendedName>
</protein>
<dbReference type="Gene3D" id="4.10.280.10">
    <property type="entry name" value="Helix-loop-helix DNA-binding domain"/>
    <property type="match status" value="1"/>
</dbReference>
<keyword evidence="8" id="KW-1185">Reference proteome</keyword>
<evidence type="ECO:0000259" key="6">
    <source>
        <dbReference type="PROSITE" id="PS50888"/>
    </source>
</evidence>
<dbReference type="EMBL" id="NEVH01016949">
    <property type="protein sequence ID" value="PNF24966.1"/>
    <property type="molecule type" value="Genomic_DNA"/>
</dbReference>
<evidence type="ECO:0000313" key="8">
    <source>
        <dbReference type="Proteomes" id="UP000235965"/>
    </source>
</evidence>
<keyword evidence="3" id="KW-0805">Transcription regulation</keyword>
<evidence type="ECO:0000256" key="4">
    <source>
        <dbReference type="ARBA" id="ARBA00023163"/>
    </source>
</evidence>
<gene>
    <name evidence="7" type="ORF">B7P43_G09148</name>
</gene>
<dbReference type="PROSITE" id="PS50888">
    <property type="entry name" value="BHLH"/>
    <property type="match status" value="1"/>
</dbReference>
<feature type="domain" description="BHLH" evidence="6">
    <location>
        <begin position="19"/>
        <end position="71"/>
    </location>
</feature>
<dbReference type="Proteomes" id="UP000235965">
    <property type="component" value="Unassembled WGS sequence"/>
</dbReference>
<comment type="subcellular location">
    <subcellularLocation>
        <location evidence="1">Nucleus</location>
    </subcellularLocation>
</comment>
<dbReference type="AlphaFoldDB" id="A0A2J7Q8S0"/>
<evidence type="ECO:0000256" key="5">
    <source>
        <dbReference type="ARBA" id="ARBA00023242"/>
    </source>
</evidence>
<dbReference type="InterPro" id="IPR036638">
    <property type="entry name" value="HLH_DNA-bd_sf"/>
</dbReference>
<sequence length="250" mass="27097">MKAITAVCASGAASVGGVTAGRVHRQRRDVENEEIQMYLSKLKELVPFMPKNRRLSKLEVIQYVIDYICDLQYALETHPSVATAVGSVATAVTTTTTTTAAAAAPVQRLTNSTTVNTAAMSPRQPLGVLAPNTIVPNTSCATQEQISTVSPIQFTLSPQFVSSLNDIPLGVFQMHCFSTFLAVPEQILTQPYKHSTCAYDTVHKPNVDVTHSYSNLCVMFFNESANNSITVGLKASGDPMSVNRKELERK</sequence>
<dbReference type="FunFam" id="4.10.280.10:FF:000086">
    <property type="entry name" value="protein extra-macrochaetae"/>
    <property type="match status" value="1"/>
</dbReference>
<dbReference type="STRING" id="105785.A0A2J7Q8S0"/>
<keyword evidence="4" id="KW-0804">Transcription</keyword>
<evidence type="ECO:0000313" key="7">
    <source>
        <dbReference type="EMBL" id="PNF24966.1"/>
    </source>
</evidence>
<dbReference type="PANTHER" id="PTHR11723:SF17">
    <property type="entry name" value="PROTEIN EXTRA-MACROCHAETAE"/>
    <property type="match status" value="1"/>
</dbReference>
<dbReference type="GO" id="GO:0046983">
    <property type="term" value="F:protein dimerization activity"/>
    <property type="evidence" value="ECO:0007669"/>
    <property type="project" value="InterPro"/>
</dbReference>
<dbReference type="GO" id="GO:0032922">
    <property type="term" value="P:circadian regulation of gene expression"/>
    <property type="evidence" value="ECO:0007669"/>
    <property type="project" value="TreeGrafter"/>
</dbReference>
<dbReference type="GO" id="GO:0005634">
    <property type="term" value="C:nucleus"/>
    <property type="evidence" value="ECO:0007669"/>
    <property type="project" value="UniProtKB-SubCell"/>
</dbReference>
<dbReference type="CDD" id="cd19695">
    <property type="entry name" value="bHLH_dnHLH_EMC_like"/>
    <property type="match status" value="1"/>
</dbReference>
<evidence type="ECO:0000256" key="3">
    <source>
        <dbReference type="ARBA" id="ARBA00023015"/>
    </source>
</evidence>
<dbReference type="Pfam" id="PF00010">
    <property type="entry name" value="HLH"/>
    <property type="match status" value="1"/>
</dbReference>
<dbReference type="OrthoDB" id="10047910at2759"/>
<dbReference type="InParanoid" id="A0A2J7Q8S0"/>